<evidence type="ECO:0000256" key="4">
    <source>
        <dbReference type="ARBA" id="ARBA00022840"/>
    </source>
</evidence>
<sequence length="560" mass="63876">MEKQILALQIAHILGEEYPRNWVLNVIEIPKQESHGDLAFPCFPLAKTLRKNPNLIAEEIAQQIKHPVFHKVKPMGGYVNVFLDQTFVANHMLQQIFQDPAAYGSHEFGKGKSIVLDMSAPNIAKPFSMGHLRSTVIGNALANLAKKCGYETVKINYIGDYGTQFGKLLAAYLKWGNEEQLKENPIQELTRVYVEFHKAAEVDPSLIEEGRSWFKKLEDNDEEAVTLWKWFKDVSLSEFEKIYDLLGIEFDLTRGEAYYNNKMEGTIGLLKEKGLLEESEGAQIIRLDEEGLPPCLIRKSNGTTIYATRDLTAAIDRQRTYNFEEVLYVVGQEQTLHFQQVKQVLKKAGFQWAENLKHISFGMMLQDGKKMSTRQGKTVLLEQALEEAIKQAAKNIEEKNPYLEDRHTVAQQVGVGAVIFHDLKHDRRNDVEFSLEEMLTFEGHTAPYLQYAHARTTSLLEKGNFNPEEAVTSIQSESAWPVIKTLRLFPEIIEKAFKEYDPSKMAKHLLELAKNFNRFYAHTKIIGSDESQELLTLIYAVKLQLKEGLSLLGIEAPDHM</sequence>
<dbReference type="GO" id="GO:0004814">
    <property type="term" value="F:arginine-tRNA ligase activity"/>
    <property type="evidence" value="ECO:0007669"/>
    <property type="project" value="UniProtKB-UniRule"/>
</dbReference>
<evidence type="ECO:0000256" key="5">
    <source>
        <dbReference type="ARBA" id="ARBA00022917"/>
    </source>
</evidence>
<keyword evidence="5 8" id="KW-0648">Protein biosynthesis</keyword>
<keyword evidence="3 8" id="KW-0547">Nucleotide-binding</keyword>
<dbReference type="CDD" id="cd00671">
    <property type="entry name" value="ArgRS_core"/>
    <property type="match status" value="1"/>
</dbReference>
<proteinExistence type="inferred from homology"/>
<feature type="short sequence motif" description="'HIGH' region" evidence="8">
    <location>
        <begin position="121"/>
        <end position="131"/>
    </location>
</feature>
<dbReference type="PRINTS" id="PR01038">
    <property type="entry name" value="TRNASYNTHARG"/>
</dbReference>
<dbReference type="EMBL" id="CCDI010000002">
    <property type="protein sequence ID" value="CDQ24021.1"/>
    <property type="molecule type" value="Genomic_DNA"/>
</dbReference>
<feature type="domain" description="DALR anticodon binding" evidence="10">
    <location>
        <begin position="449"/>
        <end position="560"/>
    </location>
</feature>
<dbReference type="GO" id="GO:0005524">
    <property type="term" value="F:ATP binding"/>
    <property type="evidence" value="ECO:0007669"/>
    <property type="project" value="UniProtKB-UniRule"/>
</dbReference>
<evidence type="ECO:0000313" key="13">
    <source>
        <dbReference type="Proteomes" id="UP000028868"/>
    </source>
</evidence>
<dbReference type="PANTHER" id="PTHR11956:SF5">
    <property type="entry name" value="ARGININE--TRNA LIGASE, CYTOPLASMIC"/>
    <property type="match status" value="1"/>
</dbReference>
<keyword evidence="4 8" id="KW-0067">ATP-binding</keyword>
<comment type="similarity">
    <text evidence="1 8 9">Belongs to the class-I aminoacyl-tRNA synthetase family.</text>
</comment>
<dbReference type="PANTHER" id="PTHR11956">
    <property type="entry name" value="ARGINYL-TRNA SYNTHETASE"/>
    <property type="match status" value="1"/>
</dbReference>
<evidence type="ECO:0000259" key="10">
    <source>
        <dbReference type="SMART" id="SM00836"/>
    </source>
</evidence>
<feature type="domain" description="Arginyl tRNA synthetase N-terminal" evidence="11">
    <location>
        <begin position="4"/>
        <end position="83"/>
    </location>
</feature>
<dbReference type="Pfam" id="PF03485">
    <property type="entry name" value="Arg_tRNA_synt_N"/>
    <property type="match status" value="1"/>
</dbReference>
<reference evidence="12 13" key="2">
    <citation type="submission" date="2014-05" db="EMBL/GenBank/DDBJ databases">
        <title>Draft genome sequence of Halobacillus karajensis HK-03.</title>
        <authorList>
            <person name="Khelaifia S."/>
            <person name="Croce O."/>
            <person name="Lagier J.C."/>
            <person name="Raoult D."/>
        </authorList>
    </citation>
    <scope>NUCLEOTIDE SEQUENCE [LARGE SCALE GENOMIC DNA]</scope>
    <source>
        <strain evidence="12 13">HD-03</strain>
    </source>
</reference>
<keyword evidence="8" id="KW-0963">Cytoplasm</keyword>
<comment type="subunit">
    <text evidence="8">Monomer.</text>
</comment>
<dbReference type="Proteomes" id="UP000028868">
    <property type="component" value="Unassembled WGS sequence"/>
</dbReference>
<dbReference type="Pfam" id="PF05746">
    <property type="entry name" value="DALR_1"/>
    <property type="match status" value="1"/>
</dbReference>
<comment type="subcellular location">
    <subcellularLocation>
        <location evidence="8">Cytoplasm</location>
    </subcellularLocation>
</comment>
<evidence type="ECO:0000259" key="11">
    <source>
        <dbReference type="SMART" id="SM01016"/>
    </source>
</evidence>
<organism evidence="12 13">
    <name type="scientific">Halobacillus karajensis</name>
    <dbReference type="NCBI Taxonomy" id="195088"/>
    <lineage>
        <taxon>Bacteria</taxon>
        <taxon>Bacillati</taxon>
        <taxon>Bacillota</taxon>
        <taxon>Bacilli</taxon>
        <taxon>Bacillales</taxon>
        <taxon>Bacillaceae</taxon>
        <taxon>Halobacillus</taxon>
    </lineage>
</organism>
<dbReference type="CDD" id="cd07956">
    <property type="entry name" value="Anticodon_Ia_Arg"/>
    <property type="match status" value="1"/>
</dbReference>
<dbReference type="NCBIfam" id="TIGR00456">
    <property type="entry name" value="argS"/>
    <property type="match status" value="1"/>
</dbReference>
<dbReference type="AlphaFoldDB" id="A0A024P5T1"/>
<protein>
    <recommendedName>
        <fullName evidence="8">Arginine--tRNA ligase</fullName>
        <ecNumber evidence="8">6.1.1.19</ecNumber>
    </recommendedName>
    <alternativeName>
        <fullName evidence="8">Arginyl-tRNA synthetase</fullName>
        <shortName evidence="8">ArgRS</shortName>
    </alternativeName>
</protein>
<evidence type="ECO:0000256" key="7">
    <source>
        <dbReference type="ARBA" id="ARBA00049339"/>
    </source>
</evidence>
<dbReference type="SUPFAM" id="SSF52374">
    <property type="entry name" value="Nucleotidylyl transferase"/>
    <property type="match status" value="1"/>
</dbReference>
<accession>A0A024P5T1</accession>
<comment type="caution">
    <text evidence="12">The sequence shown here is derived from an EMBL/GenBank/DDBJ whole genome shotgun (WGS) entry which is preliminary data.</text>
</comment>
<dbReference type="FunFam" id="3.40.50.620:FF:000116">
    <property type="entry name" value="Arginine--tRNA ligase"/>
    <property type="match status" value="1"/>
</dbReference>
<keyword evidence="6 8" id="KW-0030">Aminoacyl-tRNA synthetase</keyword>
<dbReference type="SMART" id="SM01016">
    <property type="entry name" value="Arg_tRNA_synt_N"/>
    <property type="match status" value="1"/>
</dbReference>
<dbReference type="SUPFAM" id="SSF55190">
    <property type="entry name" value="Arginyl-tRNA synthetase (ArgRS), N-terminal 'additional' domain"/>
    <property type="match status" value="1"/>
</dbReference>
<dbReference type="SMART" id="SM00836">
    <property type="entry name" value="DALR_1"/>
    <property type="match status" value="1"/>
</dbReference>
<dbReference type="Pfam" id="PF00750">
    <property type="entry name" value="tRNA-synt_1d"/>
    <property type="match status" value="1"/>
</dbReference>
<dbReference type="InterPro" id="IPR036695">
    <property type="entry name" value="Arg-tRNA-synth_N_sf"/>
</dbReference>
<evidence type="ECO:0000256" key="2">
    <source>
        <dbReference type="ARBA" id="ARBA00022598"/>
    </source>
</evidence>
<dbReference type="Gene3D" id="1.10.730.10">
    <property type="entry name" value="Isoleucyl-tRNA Synthetase, Domain 1"/>
    <property type="match status" value="1"/>
</dbReference>
<evidence type="ECO:0000313" key="12">
    <source>
        <dbReference type="EMBL" id="CDQ24021.1"/>
    </source>
</evidence>
<dbReference type="Gene3D" id="3.40.50.620">
    <property type="entry name" value="HUPs"/>
    <property type="match status" value="1"/>
</dbReference>
<dbReference type="InterPro" id="IPR009080">
    <property type="entry name" value="tRNAsynth_Ia_anticodon-bd"/>
</dbReference>
<keyword evidence="2 8" id="KW-0436">Ligase</keyword>
<dbReference type="EC" id="6.1.1.19" evidence="8"/>
<evidence type="ECO:0000256" key="1">
    <source>
        <dbReference type="ARBA" id="ARBA00005594"/>
    </source>
</evidence>
<name>A0A024P5T1_9BACI</name>
<evidence type="ECO:0000256" key="8">
    <source>
        <dbReference type="HAMAP-Rule" id="MF_00123"/>
    </source>
</evidence>
<dbReference type="GO" id="GO:0006420">
    <property type="term" value="P:arginyl-tRNA aminoacylation"/>
    <property type="evidence" value="ECO:0007669"/>
    <property type="project" value="UniProtKB-UniRule"/>
</dbReference>
<dbReference type="InterPro" id="IPR014729">
    <property type="entry name" value="Rossmann-like_a/b/a_fold"/>
</dbReference>
<dbReference type="InterPro" id="IPR001278">
    <property type="entry name" value="Arg-tRNA-ligase"/>
</dbReference>
<comment type="catalytic activity">
    <reaction evidence="7 8">
        <text>tRNA(Arg) + L-arginine + ATP = L-arginyl-tRNA(Arg) + AMP + diphosphate</text>
        <dbReference type="Rhea" id="RHEA:20301"/>
        <dbReference type="Rhea" id="RHEA-COMP:9658"/>
        <dbReference type="Rhea" id="RHEA-COMP:9673"/>
        <dbReference type="ChEBI" id="CHEBI:30616"/>
        <dbReference type="ChEBI" id="CHEBI:32682"/>
        <dbReference type="ChEBI" id="CHEBI:33019"/>
        <dbReference type="ChEBI" id="CHEBI:78442"/>
        <dbReference type="ChEBI" id="CHEBI:78513"/>
        <dbReference type="ChEBI" id="CHEBI:456215"/>
        <dbReference type="EC" id="6.1.1.19"/>
    </reaction>
</comment>
<dbReference type="InterPro" id="IPR008909">
    <property type="entry name" value="DALR_anticod-bd"/>
</dbReference>
<dbReference type="OrthoDB" id="9805987at2"/>
<evidence type="ECO:0000256" key="9">
    <source>
        <dbReference type="RuleBase" id="RU363038"/>
    </source>
</evidence>
<dbReference type="HAMAP" id="MF_00123">
    <property type="entry name" value="Arg_tRNA_synth"/>
    <property type="match status" value="1"/>
</dbReference>
<evidence type="ECO:0000256" key="6">
    <source>
        <dbReference type="ARBA" id="ARBA00023146"/>
    </source>
</evidence>
<dbReference type="SUPFAM" id="SSF47323">
    <property type="entry name" value="Anticodon-binding domain of a subclass of class I aminoacyl-tRNA synthetases"/>
    <property type="match status" value="1"/>
</dbReference>
<dbReference type="InterPro" id="IPR035684">
    <property type="entry name" value="ArgRS_core"/>
</dbReference>
<evidence type="ECO:0000256" key="3">
    <source>
        <dbReference type="ARBA" id="ARBA00022741"/>
    </source>
</evidence>
<keyword evidence="13" id="KW-1185">Reference proteome</keyword>
<dbReference type="Gene3D" id="3.30.1360.70">
    <property type="entry name" value="Arginyl tRNA synthetase N-terminal domain"/>
    <property type="match status" value="1"/>
</dbReference>
<dbReference type="RefSeq" id="WP_035508493.1">
    <property type="nucleotide sequence ID" value="NZ_CCDH010000003.1"/>
</dbReference>
<gene>
    <name evidence="12" type="primary">argS_2</name>
    <name evidence="8" type="synonym">argS</name>
    <name evidence="12" type="ORF">BN983_02284</name>
</gene>
<reference evidence="13" key="1">
    <citation type="submission" date="2014-03" db="EMBL/GenBank/DDBJ databases">
        <authorList>
            <person name="Urmite Genomes U."/>
        </authorList>
    </citation>
    <scope>NUCLEOTIDE SEQUENCE [LARGE SCALE GENOMIC DNA]</scope>
    <source>
        <strain evidence="13">HD-03</strain>
    </source>
</reference>
<dbReference type="InterPro" id="IPR005148">
    <property type="entry name" value="Arg-tRNA-synth_N"/>
</dbReference>
<dbReference type="GO" id="GO:0005737">
    <property type="term" value="C:cytoplasm"/>
    <property type="evidence" value="ECO:0007669"/>
    <property type="project" value="UniProtKB-SubCell"/>
</dbReference>